<evidence type="ECO:0000313" key="3">
    <source>
        <dbReference type="Proteomes" id="UP001303160"/>
    </source>
</evidence>
<dbReference type="Proteomes" id="UP001303160">
    <property type="component" value="Unassembled WGS sequence"/>
</dbReference>
<dbReference type="GO" id="GO:0016538">
    <property type="term" value="F:cyclin-dependent protein serine/threonine kinase regulator activity"/>
    <property type="evidence" value="ECO:0007669"/>
    <property type="project" value="TreeGrafter"/>
</dbReference>
<dbReference type="PANTHER" id="PTHR15615">
    <property type="match status" value="1"/>
</dbReference>
<organism evidence="2 3">
    <name type="scientific">Triangularia verruculosa</name>
    <dbReference type="NCBI Taxonomy" id="2587418"/>
    <lineage>
        <taxon>Eukaryota</taxon>
        <taxon>Fungi</taxon>
        <taxon>Dikarya</taxon>
        <taxon>Ascomycota</taxon>
        <taxon>Pezizomycotina</taxon>
        <taxon>Sordariomycetes</taxon>
        <taxon>Sordariomycetidae</taxon>
        <taxon>Sordariales</taxon>
        <taxon>Podosporaceae</taxon>
        <taxon>Triangularia</taxon>
    </lineage>
</organism>
<dbReference type="EMBL" id="MU863946">
    <property type="protein sequence ID" value="KAK4198453.1"/>
    <property type="molecule type" value="Genomic_DNA"/>
</dbReference>
<dbReference type="InterPro" id="IPR013922">
    <property type="entry name" value="Cyclin_PHO80-like"/>
</dbReference>
<dbReference type="Gene3D" id="1.10.472.10">
    <property type="entry name" value="Cyclin-like"/>
    <property type="match status" value="1"/>
</dbReference>
<proteinExistence type="predicted"/>
<dbReference type="PANTHER" id="PTHR15615:SF36">
    <property type="entry name" value="PHO85 CYCLIN-5"/>
    <property type="match status" value="1"/>
</dbReference>
<dbReference type="Pfam" id="PF08613">
    <property type="entry name" value="Cyclin"/>
    <property type="match status" value="1"/>
</dbReference>
<dbReference type="GO" id="GO:0019901">
    <property type="term" value="F:protein kinase binding"/>
    <property type="evidence" value="ECO:0007669"/>
    <property type="project" value="InterPro"/>
</dbReference>
<dbReference type="GO" id="GO:0000307">
    <property type="term" value="C:cyclin-dependent protein kinase holoenzyme complex"/>
    <property type="evidence" value="ECO:0007669"/>
    <property type="project" value="TreeGrafter"/>
</dbReference>
<feature type="compositionally biased region" description="Low complexity" evidence="1">
    <location>
        <begin position="50"/>
        <end position="67"/>
    </location>
</feature>
<evidence type="ECO:0000313" key="2">
    <source>
        <dbReference type="EMBL" id="KAK4198453.1"/>
    </source>
</evidence>
<gene>
    <name evidence="2" type="ORF">QBC40DRAFT_178731</name>
</gene>
<dbReference type="GO" id="GO:0005634">
    <property type="term" value="C:nucleus"/>
    <property type="evidence" value="ECO:0007669"/>
    <property type="project" value="TreeGrafter"/>
</dbReference>
<feature type="compositionally biased region" description="Polar residues" evidence="1">
    <location>
        <begin position="453"/>
        <end position="462"/>
    </location>
</feature>
<keyword evidence="3" id="KW-1185">Reference proteome</keyword>
<feature type="compositionally biased region" description="Low complexity" evidence="1">
    <location>
        <begin position="464"/>
        <end position="502"/>
    </location>
</feature>
<name>A0AAN6XCY1_9PEZI</name>
<sequence>MKLDTYLSPAFINPLTSLHNAACNQPLAALASTSSTSVWSDASSHHSDDVISNGQSSDSESGESCFSIAPTSSQSSISSFGSYCEQVTKSCGPWVRQQHEQYPQSKLCAPLRQNPRRTSSSATSRTGRPPALVRQADRKVNFVDSLVDTSTFMVEAIWPTSSPACKEVGSSAVLPLRSFIQETLRRSRTSYSTLQVALYYLILIRPHIPRRDFTMEQPDSNRDCQALQCGRRMFLAALILASKYLQDRNYSARAWSRISGLKTSEINQNEMTFVLAVNWNLHITEETYKKWNESVLKFTPQPPSPPSGSAQRLYEQQCEQFQRLIVNLTPSLDNLEELAPWLRATREVSIQAICSSPESANPWGDLDAALKPRLAPVVMEPSPPSAYVPGRFAPALGLLPTPRMAPQTRGFSTPAVSAASHILGRSSSMGFAMAQASSASAAQNLDCWPPVATSSPMNQLPRRSSLANSVSTASSPESMVSDSSRLSRSSSISSLSSVSAPSTKLDAQARSRYGKSYSERMSMKPTIASVPEVYEESHCLTASPESYTGSVGKDFYDGTLDAQYAYRQREMNDAALALQELQRQAVESSSAPVRIGTKRSRTFSMDNAQLQDSVRGILSMDSASVGVWSESMVRGSHKRVCCSTEAAQPYMISSLHPAVGGPGAPGMWQGILQ</sequence>
<feature type="region of interest" description="Disordered" evidence="1">
    <location>
        <begin position="105"/>
        <end position="133"/>
    </location>
</feature>
<dbReference type="CDD" id="cd20557">
    <property type="entry name" value="CYCLIN_ScPCL1-like"/>
    <property type="match status" value="1"/>
</dbReference>
<feature type="compositionally biased region" description="Low complexity" evidence="1">
    <location>
        <begin position="116"/>
        <end position="130"/>
    </location>
</feature>
<evidence type="ECO:0000256" key="1">
    <source>
        <dbReference type="SAM" id="MobiDB-lite"/>
    </source>
</evidence>
<protein>
    <recommendedName>
        <fullName evidence="4">G1/S-specific cyclin pas1</fullName>
    </recommendedName>
</protein>
<reference evidence="2" key="2">
    <citation type="submission" date="2023-05" db="EMBL/GenBank/DDBJ databases">
        <authorList>
            <consortium name="Lawrence Berkeley National Laboratory"/>
            <person name="Steindorff A."/>
            <person name="Hensen N."/>
            <person name="Bonometti L."/>
            <person name="Westerberg I."/>
            <person name="Brannstrom I.O."/>
            <person name="Guillou S."/>
            <person name="Cros-Aarteil S."/>
            <person name="Calhoun S."/>
            <person name="Haridas S."/>
            <person name="Kuo A."/>
            <person name="Mondo S."/>
            <person name="Pangilinan J."/>
            <person name="Riley R."/>
            <person name="Labutti K."/>
            <person name="Andreopoulos B."/>
            <person name="Lipzen A."/>
            <person name="Chen C."/>
            <person name="Yanf M."/>
            <person name="Daum C."/>
            <person name="Ng V."/>
            <person name="Clum A."/>
            <person name="Ohm R."/>
            <person name="Martin F."/>
            <person name="Silar P."/>
            <person name="Natvig D."/>
            <person name="Lalanne C."/>
            <person name="Gautier V."/>
            <person name="Ament-Velasquez S.L."/>
            <person name="Kruys A."/>
            <person name="Hutchinson M.I."/>
            <person name="Powell A.J."/>
            <person name="Barry K."/>
            <person name="Miller A.N."/>
            <person name="Grigoriev I.V."/>
            <person name="Debuchy R."/>
            <person name="Gladieux P."/>
            <person name="Thoren M.H."/>
            <person name="Johannesson H."/>
        </authorList>
    </citation>
    <scope>NUCLEOTIDE SEQUENCE</scope>
    <source>
        <strain evidence="2">CBS 315.58</strain>
    </source>
</reference>
<dbReference type="AlphaFoldDB" id="A0AAN6XCY1"/>
<reference evidence="2" key="1">
    <citation type="journal article" date="2023" name="Mol. Phylogenet. Evol.">
        <title>Genome-scale phylogeny and comparative genomics of the fungal order Sordariales.</title>
        <authorList>
            <person name="Hensen N."/>
            <person name="Bonometti L."/>
            <person name="Westerberg I."/>
            <person name="Brannstrom I.O."/>
            <person name="Guillou S."/>
            <person name="Cros-Aarteil S."/>
            <person name="Calhoun S."/>
            <person name="Haridas S."/>
            <person name="Kuo A."/>
            <person name="Mondo S."/>
            <person name="Pangilinan J."/>
            <person name="Riley R."/>
            <person name="LaButti K."/>
            <person name="Andreopoulos B."/>
            <person name="Lipzen A."/>
            <person name="Chen C."/>
            <person name="Yan M."/>
            <person name="Daum C."/>
            <person name="Ng V."/>
            <person name="Clum A."/>
            <person name="Steindorff A."/>
            <person name="Ohm R.A."/>
            <person name="Martin F."/>
            <person name="Silar P."/>
            <person name="Natvig D.O."/>
            <person name="Lalanne C."/>
            <person name="Gautier V."/>
            <person name="Ament-Velasquez S.L."/>
            <person name="Kruys A."/>
            <person name="Hutchinson M.I."/>
            <person name="Powell A.J."/>
            <person name="Barry K."/>
            <person name="Miller A.N."/>
            <person name="Grigoriev I.V."/>
            <person name="Debuchy R."/>
            <person name="Gladieux P."/>
            <person name="Hiltunen Thoren M."/>
            <person name="Johannesson H."/>
        </authorList>
    </citation>
    <scope>NUCLEOTIDE SEQUENCE</scope>
    <source>
        <strain evidence="2">CBS 315.58</strain>
    </source>
</reference>
<feature type="region of interest" description="Disordered" evidence="1">
    <location>
        <begin position="41"/>
        <end position="67"/>
    </location>
</feature>
<evidence type="ECO:0008006" key="4">
    <source>
        <dbReference type="Google" id="ProtNLM"/>
    </source>
</evidence>
<comment type="caution">
    <text evidence="2">The sequence shown here is derived from an EMBL/GenBank/DDBJ whole genome shotgun (WGS) entry which is preliminary data.</text>
</comment>
<accession>A0AAN6XCY1</accession>
<feature type="region of interest" description="Disordered" evidence="1">
    <location>
        <begin position="453"/>
        <end position="517"/>
    </location>
</feature>